<organism evidence="1 2">
    <name type="scientific">Acropora cervicornis</name>
    <name type="common">Staghorn coral</name>
    <dbReference type="NCBI Taxonomy" id="6130"/>
    <lineage>
        <taxon>Eukaryota</taxon>
        <taxon>Metazoa</taxon>
        <taxon>Cnidaria</taxon>
        <taxon>Anthozoa</taxon>
        <taxon>Hexacorallia</taxon>
        <taxon>Scleractinia</taxon>
        <taxon>Astrocoeniina</taxon>
        <taxon>Acroporidae</taxon>
        <taxon>Acropora</taxon>
    </lineage>
</organism>
<proteinExistence type="predicted"/>
<dbReference type="EMBL" id="JARQWQ010000076">
    <property type="protein sequence ID" value="KAK2553641.1"/>
    <property type="molecule type" value="Genomic_DNA"/>
</dbReference>
<dbReference type="AlphaFoldDB" id="A0AAD9Q3G0"/>
<reference evidence="1" key="2">
    <citation type="journal article" date="2023" name="Science">
        <title>Genomic signatures of disease resistance in endangered staghorn corals.</title>
        <authorList>
            <person name="Vollmer S.V."/>
            <person name="Selwyn J.D."/>
            <person name="Despard B.A."/>
            <person name="Roesel C.L."/>
        </authorList>
    </citation>
    <scope>NUCLEOTIDE SEQUENCE</scope>
    <source>
        <strain evidence="1">K2</strain>
    </source>
</reference>
<evidence type="ECO:0000313" key="2">
    <source>
        <dbReference type="Proteomes" id="UP001249851"/>
    </source>
</evidence>
<reference evidence="1" key="1">
    <citation type="journal article" date="2023" name="G3 (Bethesda)">
        <title>Whole genome assembly and annotation of the endangered Caribbean coral Acropora cervicornis.</title>
        <authorList>
            <person name="Selwyn J.D."/>
            <person name="Vollmer S.V."/>
        </authorList>
    </citation>
    <scope>NUCLEOTIDE SEQUENCE</scope>
    <source>
        <strain evidence="1">K2</strain>
    </source>
</reference>
<dbReference type="Proteomes" id="UP001249851">
    <property type="component" value="Unassembled WGS sequence"/>
</dbReference>
<protein>
    <submittedName>
        <fullName evidence="1">Uncharacterized protein</fullName>
    </submittedName>
</protein>
<comment type="caution">
    <text evidence="1">The sequence shown here is derived from an EMBL/GenBank/DDBJ whole genome shotgun (WGS) entry which is preliminary data.</text>
</comment>
<sequence>MRLGEIHNAAIRDGLIEGETYNELEFYGNDLIAFPSSDQATNLFLDNFKAYKNFYVNKMQNISATRISCDHTFKISHNIGVVSEGEKNKFVCLLFKKVFIVLNENDQKHKQIENLQEHIKGGCLSGIPPGFGTEKNEQIHRLLNRSLITGATRISIELAVTLLTLLFYSISCKASSNMNHKCNTKIHCIQPARRNVASTGETMWSPFKTESSPVTVDAACQSGDETTRNLEDLLLIADNPDGLSIHHICADDGDFSALADKTITEHQATFNRVINPLAKDSDCAFRSVIKMIRASYSSNDKPLREHLKMLGLLKIEEEDIRRLQHLFAEEILKESEEFLSFIPSQDCD</sequence>
<gene>
    <name evidence="1" type="ORF">P5673_025138</name>
</gene>
<accession>A0AAD9Q3G0</accession>
<evidence type="ECO:0000313" key="1">
    <source>
        <dbReference type="EMBL" id="KAK2553641.1"/>
    </source>
</evidence>
<name>A0AAD9Q3G0_ACRCE</name>
<keyword evidence="2" id="KW-1185">Reference proteome</keyword>